<comment type="caution">
    <text evidence="1">The sequence shown here is derived from an EMBL/GenBank/DDBJ whole genome shotgun (WGS) entry which is preliminary data.</text>
</comment>
<sequence length="123" mass="13263">MNVSAPKKCFLFASNEVFVFRNGDENFDDKKLTLFFHLTFYFFSKVAEVGGAFQRALSPPSLACGVCLGTASVAHKCRFPRGFARPRQAGHWVACHAPCQSVSTCPAAVVVWCGHVSSVGGSS</sequence>
<protein>
    <submittedName>
        <fullName evidence="1">Uncharacterized protein</fullName>
    </submittedName>
</protein>
<keyword evidence="2" id="KW-1185">Reference proteome</keyword>
<name>A0A5B7ICE0_PORTR</name>
<accession>A0A5B7ICE0</accession>
<gene>
    <name evidence="1" type="ORF">E2C01_074428</name>
</gene>
<evidence type="ECO:0000313" key="2">
    <source>
        <dbReference type="Proteomes" id="UP000324222"/>
    </source>
</evidence>
<evidence type="ECO:0000313" key="1">
    <source>
        <dbReference type="EMBL" id="MPC79875.1"/>
    </source>
</evidence>
<dbReference type="Proteomes" id="UP000324222">
    <property type="component" value="Unassembled WGS sequence"/>
</dbReference>
<reference evidence="1 2" key="1">
    <citation type="submission" date="2019-05" db="EMBL/GenBank/DDBJ databases">
        <title>Another draft genome of Portunus trituberculatus and its Hox gene families provides insights of decapod evolution.</title>
        <authorList>
            <person name="Jeong J.-H."/>
            <person name="Song I."/>
            <person name="Kim S."/>
            <person name="Choi T."/>
            <person name="Kim D."/>
            <person name="Ryu S."/>
            <person name="Kim W."/>
        </authorList>
    </citation>
    <scope>NUCLEOTIDE SEQUENCE [LARGE SCALE GENOMIC DNA]</scope>
    <source>
        <tissue evidence="1">Muscle</tissue>
    </source>
</reference>
<dbReference type="AlphaFoldDB" id="A0A5B7ICE0"/>
<organism evidence="1 2">
    <name type="scientific">Portunus trituberculatus</name>
    <name type="common">Swimming crab</name>
    <name type="synonym">Neptunus trituberculatus</name>
    <dbReference type="NCBI Taxonomy" id="210409"/>
    <lineage>
        <taxon>Eukaryota</taxon>
        <taxon>Metazoa</taxon>
        <taxon>Ecdysozoa</taxon>
        <taxon>Arthropoda</taxon>
        <taxon>Crustacea</taxon>
        <taxon>Multicrustacea</taxon>
        <taxon>Malacostraca</taxon>
        <taxon>Eumalacostraca</taxon>
        <taxon>Eucarida</taxon>
        <taxon>Decapoda</taxon>
        <taxon>Pleocyemata</taxon>
        <taxon>Brachyura</taxon>
        <taxon>Eubrachyura</taxon>
        <taxon>Portunoidea</taxon>
        <taxon>Portunidae</taxon>
        <taxon>Portuninae</taxon>
        <taxon>Portunus</taxon>
    </lineage>
</organism>
<dbReference type="EMBL" id="VSRR010052327">
    <property type="protein sequence ID" value="MPC79875.1"/>
    <property type="molecule type" value="Genomic_DNA"/>
</dbReference>
<proteinExistence type="predicted"/>